<evidence type="ECO:0000256" key="1">
    <source>
        <dbReference type="ARBA" id="ARBA00009431"/>
    </source>
</evidence>
<keyword evidence="3 6" id="KW-0645">Protease</keyword>
<gene>
    <name evidence="7" type="ORF">F5878DRAFT_88481</name>
</gene>
<name>A0AA38PBV4_9AGAR</name>
<dbReference type="PROSITE" id="PS00131">
    <property type="entry name" value="CARBOXYPEPT_SER_SER"/>
    <property type="match status" value="1"/>
</dbReference>
<keyword evidence="5" id="KW-0325">Glycoprotein</keyword>
<keyword evidence="8" id="KW-1185">Reference proteome</keyword>
<dbReference type="GO" id="GO:0006508">
    <property type="term" value="P:proteolysis"/>
    <property type="evidence" value="ECO:0007669"/>
    <property type="project" value="UniProtKB-KW"/>
</dbReference>
<dbReference type="PANTHER" id="PTHR11802:SF235">
    <property type="entry name" value="SERINE CARBOXYPEPTIDASE-LIKE 33"/>
    <property type="match status" value="1"/>
</dbReference>
<dbReference type="AlphaFoldDB" id="A0AA38PBV4"/>
<evidence type="ECO:0000256" key="4">
    <source>
        <dbReference type="ARBA" id="ARBA00022801"/>
    </source>
</evidence>
<dbReference type="Proteomes" id="UP001163846">
    <property type="component" value="Unassembled WGS sequence"/>
</dbReference>
<evidence type="ECO:0000256" key="6">
    <source>
        <dbReference type="RuleBase" id="RU361156"/>
    </source>
</evidence>
<dbReference type="GO" id="GO:0004185">
    <property type="term" value="F:serine-type carboxypeptidase activity"/>
    <property type="evidence" value="ECO:0007669"/>
    <property type="project" value="UniProtKB-UniRule"/>
</dbReference>
<proteinExistence type="inferred from homology"/>
<dbReference type="InterPro" id="IPR018202">
    <property type="entry name" value="Ser_caboxypep_ser_AS"/>
</dbReference>
<dbReference type="EMBL" id="MU806096">
    <property type="protein sequence ID" value="KAJ3840049.1"/>
    <property type="molecule type" value="Genomic_DNA"/>
</dbReference>
<dbReference type="Gene3D" id="3.40.50.1820">
    <property type="entry name" value="alpha/beta hydrolase"/>
    <property type="match status" value="2"/>
</dbReference>
<evidence type="ECO:0000313" key="7">
    <source>
        <dbReference type="EMBL" id="KAJ3840049.1"/>
    </source>
</evidence>
<dbReference type="Pfam" id="PF00450">
    <property type="entry name" value="Peptidase_S10"/>
    <property type="match status" value="2"/>
</dbReference>
<keyword evidence="4 6" id="KW-0378">Hydrolase</keyword>
<evidence type="ECO:0000256" key="3">
    <source>
        <dbReference type="ARBA" id="ARBA00022670"/>
    </source>
</evidence>
<evidence type="ECO:0000256" key="5">
    <source>
        <dbReference type="ARBA" id="ARBA00023180"/>
    </source>
</evidence>
<dbReference type="InterPro" id="IPR029058">
    <property type="entry name" value="AB_hydrolase_fold"/>
</dbReference>
<organism evidence="7 8">
    <name type="scientific">Lentinula raphanica</name>
    <dbReference type="NCBI Taxonomy" id="153919"/>
    <lineage>
        <taxon>Eukaryota</taxon>
        <taxon>Fungi</taxon>
        <taxon>Dikarya</taxon>
        <taxon>Basidiomycota</taxon>
        <taxon>Agaricomycotina</taxon>
        <taxon>Agaricomycetes</taxon>
        <taxon>Agaricomycetidae</taxon>
        <taxon>Agaricales</taxon>
        <taxon>Marasmiineae</taxon>
        <taxon>Omphalotaceae</taxon>
        <taxon>Lentinula</taxon>
    </lineage>
</organism>
<sequence>MSKRQFKLSFTLHSLLLHRPAVFVKLAHSSSWSSPHEYEGMPSHPYNEDGWPQYFEVAESLPNVTWNSPRSFAGSISTETPEMPNNTLFFWGFEKFNGSITMKNSSDPWMIYLAGGPGYSSMASALLENIGPQIMTPDGLSYNEYSWHNFSDVFFVDSPVGTGSLYLLGESYAGRFIPYILKAYFGLDASKRSARFRKAGCSSPALLDASIFENIPIVQVVETYPQLIGYNTSFYDYILEQNHLCGYDLNLTYPQTGGKFPPMEVKYGSIGDRIQGLSRRTTSEGTHSHNLATKSPSPWARRAKLQPREQNNPSVFNTTLTGKINSYYGCDIRDMVFEYTLNYTYPWSELTDPSYFDVTDIPYVESPRAGFVHPQQWMNDNTTRDRIHAPHNKMWDSYIRYEWENQEGVDTSSPPMEFMDELMANATTENVGILWFSGNDDALSAHFSTEVAIQNTTWAGVQGFAQRPNTTWYDDTGIPSGIVHEERGLMYALIYGAGHQVNTVHPERVFVFIRDFFIGNTYTALVNSTAHASTASSDSDPEVLPNGVVLGQREIYYGSKTISWPEPTVTAFYDHVLDTMTNKDRN</sequence>
<dbReference type="EC" id="3.4.16.-" evidence="6"/>
<evidence type="ECO:0000256" key="2">
    <source>
        <dbReference type="ARBA" id="ARBA00022645"/>
    </source>
</evidence>
<accession>A0AA38PBV4</accession>
<evidence type="ECO:0000313" key="8">
    <source>
        <dbReference type="Proteomes" id="UP001163846"/>
    </source>
</evidence>
<reference evidence="7" key="1">
    <citation type="submission" date="2022-08" db="EMBL/GenBank/DDBJ databases">
        <authorList>
            <consortium name="DOE Joint Genome Institute"/>
            <person name="Min B."/>
            <person name="Riley R."/>
            <person name="Sierra-Patev S."/>
            <person name="Naranjo-Ortiz M."/>
            <person name="Looney B."/>
            <person name="Konkel Z."/>
            <person name="Slot J.C."/>
            <person name="Sakamoto Y."/>
            <person name="Steenwyk J.L."/>
            <person name="Rokas A."/>
            <person name="Carro J."/>
            <person name="Camarero S."/>
            <person name="Ferreira P."/>
            <person name="Molpeceres G."/>
            <person name="Ruiz-Duenas F.J."/>
            <person name="Serrano A."/>
            <person name="Henrissat B."/>
            <person name="Drula E."/>
            <person name="Hughes K.W."/>
            <person name="Mata J.L."/>
            <person name="Ishikawa N.K."/>
            <person name="Vargas-Isla R."/>
            <person name="Ushijima S."/>
            <person name="Smith C.A."/>
            <person name="Ahrendt S."/>
            <person name="Andreopoulos W."/>
            <person name="He G."/>
            <person name="Labutti K."/>
            <person name="Lipzen A."/>
            <person name="Ng V."/>
            <person name="Sandor L."/>
            <person name="Barry K."/>
            <person name="Martinez A.T."/>
            <person name="Xiao Y."/>
            <person name="Gibbons J.G."/>
            <person name="Terashima K."/>
            <person name="Hibbett D.S."/>
            <person name="Grigoriev I.V."/>
        </authorList>
    </citation>
    <scope>NUCLEOTIDE SEQUENCE</scope>
    <source>
        <strain evidence="7">TFB9207</strain>
    </source>
</reference>
<dbReference type="GO" id="GO:0005773">
    <property type="term" value="C:vacuole"/>
    <property type="evidence" value="ECO:0007669"/>
    <property type="project" value="TreeGrafter"/>
</dbReference>
<comment type="caution">
    <text evidence="7">The sequence shown here is derived from an EMBL/GenBank/DDBJ whole genome shotgun (WGS) entry which is preliminary data.</text>
</comment>
<dbReference type="SUPFAM" id="SSF53474">
    <property type="entry name" value="alpha/beta-Hydrolases"/>
    <property type="match status" value="1"/>
</dbReference>
<dbReference type="InterPro" id="IPR001563">
    <property type="entry name" value="Peptidase_S10"/>
</dbReference>
<dbReference type="PRINTS" id="PR00724">
    <property type="entry name" value="CRBOXYPTASEC"/>
</dbReference>
<keyword evidence="2 6" id="KW-0121">Carboxypeptidase</keyword>
<dbReference type="PANTHER" id="PTHR11802">
    <property type="entry name" value="SERINE PROTEASE FAMILY S10 SERINE CARBOXYPEPTIDASE"/>
    <property type="match status" value="1"/>
</dbReference>
<protein>
    <recommendedName>
        <fullName evidence="6">Carboxypeptidase</fullName>
        <ecNumber evidence="6">3.4.16.-</ecNumber>
    </recommendedName>
</protein>
<comment type="similarity">
    <text evidence="1 6">Belongs to the peptidase S10 family.</text>
</comment>